<accession>A0A803NIW4</accession>
<sequence>MTSASSGLPQDPMAADLDVRVLVTIGISTNSTDVATPATSAGTTNMATTAGQVDTTIHVGLNNQPMPHREDPPLAPPSEGRTHVEQPLGTTSKSGPRYYAGEIGRRIGKQPLASPM</sequence>
<dbReference type="EnsemblPlants" id="evm.model.01.1886">
    <property type="protein sequence ID" value="cds.evm.model.01.1886"/>
    <property type="gene ID" value="evm.TU.01.1886"/>
</dbReference>
<dbReference type="EMBL" id="UZAU01000053">
    <property type="status" value="NOT_ANNOTATED_CDS"/>
    <property type="molecule type" value="Genomic_DNA"/>
</dbReference>
<dbReference type="Proteomes" id="UP000596661">
    <property type="component" value="Chromosome 1"/>
</dbReference>
<evidence type="ECO:0000256" key="1">
    <source>
        <dbReference type="SAM" id="MobiDB-lite"/>
    </source>
</evidence>
<evidence type="ECO:0000313" key="3">
    <source>
        <dbReference type="Proteomes" id="UP000596661"/>
    </source>
</evidence>
<keyword evidence="3" id="KW-1185">Reference proteome</keyword>
<reference evidence="2" key="1">
    <citation type="submission" date="2018-11" db="EMBL/GenBank/DDBJ databases">
        <authorList>
            <person name="Grassa J C."/>
        </authorList>
    </citation>
    <scope>NUCLEOTIDE SEQUENCE [LARGE SCALE GENOMIC DNA]</scope>
</reference>
<reference evidence="2" key="2">
    <citation type="submission" date="2021-03" db="UniProtKB">
        <authorList>
            <consortium name="EnsemblPlants"/>
        </authorList>
    </citation>
    <scope>IDENTIFICATION</scope>
</reference>
<evidence type="ECO:0000313" key="2">
    <source>
        <dbReference type="EnsemblPlants" id="cds.evm.model.01.1886"/>
    </source>
</evidence>
<feature type="region of interest" description="Disordered" evidence="1">
    <location>
        <begin position="62"/>
        <end position="116"/>
    </location>
</feature>
<dbReference type="Gramene" id="evm.model.01.1886">
    <property type="protein sequence ID" value="cds.evm.model.01.1886"/>
    <property type="gene ID" value="evm.TU.01.1886"/>
</dbReference>
<name>A0A803NIW4_CANSA</name>
<protein>
    <submittedName>
        <fullName evidence="2">Uncharacterized protein</fullName>
    </submittedName>
</protein>
<organism evidence="2 3">
    <name type="scientific">Cannabis sativa</name>
    <name type="common">Hemp</name>
    <name type="synonym">Marijuana</name>
    <dbReference type="NCBI Taxonomy" id="3483"/>
    <lineage>
        <taxon>Eukaryota</taxon>
        <taxon>Viridiplantae</taxon>
        <taxon>Streptophyta</taxon>
        <taxon>Embryophyta</taxon>
        <taxon>Tracheophyta</taxon>
        <taxon>Spermatophyta</taxon>
        <taxon>Magnoliopsida</taxon>
        <taxon>eudicotyledons</taxon>
        <taxon>Gunneridae</taxon>
        <taxon>Pentapetalae</taxon>
        <taxon>rosids</taxon>
        <taxon>fabids</taxon>
        <taxon>Rosales</taxon>
        <taxon>Cannabaceae</taxon>
        <taxon>Cannabis</taxon>
    </lineage>
</organism>
<proteinExistence type="predicted"/>
<dbReference type="AlphaFoldDB" id="A0A803NIW4"/>